<organism evidence="1 2">
    <name type="scientific">Nocardioides mangrovicus</name>
    <dbReference type="NCBI Taxonomy" id="2478913"/>
    <lineage>
        <taxon>Bacteria</taxon>
        <taxon>Bacillati</taxon>
        <taxon>Actinomycetota</taxon>
        <taxon>Actinomycetes</taxon>
        <taxon>Propionibacteriales</taxon>
        <taxon>Nocardioidaceae</taxon>
        <taxon>Nocardioides</taxon>
    </lineage>
</organism>
<evidence type="ECO:0000313" key="2">
    <source>
        <dbReference type="Proteomes" id="UP000281708"/>
    </source>
</evidence>
<comment type="caution">
    <text evidence="1">The sequence shown here is derived from an EMBL/GenBank/DDBJ whole genome shotgun (WGS) entry which is preliminary data.</text>
</comment>
<dbReference type="EMBL" id="RDBE01000010">
    <property type="protein sequence ID" value="RLV47519.1"/>
    <property type="molecule type" value="Genomic_DNA"/>
</dbReference>
<proteinExistence type="predicted"/>
<keyword evidence="2" id="KW-1185">Reference proteome</keyword>
<name>A0A3L8NYT1_9ACTN</name>
<protein>
    <submittedName>
        <fullName evidence="1">Uncharacterized protein</fullName>
    </submittedName>
</protein>
<dbReference type="RefSeq" id="WP_121807023.1">
    <property type="nucleotide sequence ID" value="NZ_RDBE01000010.1"/>
</dbReference>
<accession>A0A3L8NYT1</accession>
<dbReference type="Proteomes" id="UP000281708">
    <property type="component" value="Unassembled WGS sequence"/>
</dbReference>
<dbReference type="AlphaFoldDB" id="A0A3L8NYT1"/>
<evidence type="ECO:0000313" key="1">
    <source>
        <dbReference type="EMBL" id="RLV47519.1"/>
    </source>
</evidence>
<gene>
    <name evidence="1" type="ORF">D9V37_15170</name>
</gene>
<sequence>MGAPPGIEEFAAYAMCGDTVVLSVSADAAADVVAAAEVVAGWYGFGLRVCRAERPASARPDSGSHPSAA</sequence>
<reference evidence="1 2" key="1">
    <citation type="submission" date="2018-10" db="EMBL/GenBank/DDBJ databases">
        <title>Marmoricola sp. 4Q3S-7 whole genome shotgun sequence.</title>
        <authorList>
            <person name="Li F."/>
        </authorList>
    </citation>
    <scope>NUCLEOTIDE SEQUENCE [LARGE SCALE GENOMIC DNA]</scope>
    <source>
        <strain evidence="1 2">4Q3S-7</strain>
    </source>
</reference>